<evidence type="ECO:0000259" key="1">
    <source>
        <dbReference type="Pfam" id="PF13966"/>
    </source>
</evidence>
<organism evidence="2 3">
    <name type="scientific">Vitis vinifera</name>
    <name type="common">Grape</name>
    <dbReference type="NCBI Taxonomy" id="29760"/>
    <lineage>
        <taxon>Eukaryota</taxon>
        <taxon>Viridiplantae</taxon>
        <taxon>Streptophyta</taxon>
        <taxon>Embryophyta</taxon>
        <taxon>Tracheophyta</taxon>
        <taxon>Spermatophyta</taxon>
        <taxon>Magnoliopsida</taxon>
        <taxon>eudicotyledons</taxon>
        <taxon>Gunneridae</taxon>
        <taxon>Pentapetalae</taxon>
        <taxon>rosids</taxon>
        <taxon>Vitales</taxon>
        <taxon>Vitaceae</taxon>
        <taxon>Viteae</taxon>
        <taxon>Vitis</taxon>
    </lineage>
</organism>
<reference evidence="2 3" key="1">
    <citation type="journal article" date="2018" name="PLoS Genet.">
        <title>Population sequencing reveals clonal diversity and ancestral inbreeding in the grapevine cultivar Chardonnay.</title>
        <authorList>
            <person name="Roach M.J."/>
            <person name="Johnson D.L."/>
            <person name="Bohlmann J."/>
            <person name="van Vuuren H.J."/>
            <person name="Jones S.J."/>
            <person name="Pretorius I.S."/>
            <person name="Schmidt S.A."/>
            <person name="Borneman A.R."/>
        </authorList>
    </citation>
    <scope>NUCLEOTIDE SEQUENCE [LARGE SCALE GENOMIC DNA]</scope>
    <source>
        <strain evidence="3">cv. Chardonnay</strain>
        <tissue evidence="2">Leaf</tissue>
    </source>
</reference>
<proteinExistence type="predicted"/>
<dbReference type="PANTHER" id="PTHR36617:SF15">
    <property type="entry name" value="REVERSE TRANSCRIPTASE ZINC-BINDING DOMAIN-CONTAINING PROTEIN"/>
    <property type="match status" value="1"/>
</dbReference>
<gene>
    <name evidence="2" type="ORF">CK203_033785</name>
</gene>
<protein>
    <recommendedName>
        <fullName evidence="1">Reverse transcriptase zinc-binding domain-containing protein</fullName>
    </recommendedName>
</protein>
<sequence length="220" mass="25290">MELWYCNIDWKEISKEGLLLLNNVSFSVGDGKRVRFWKDTWCGNTPLCEAYPSLFDLAVSKDARVVDCWDSMGEVGGWNPRFLRPFNDWETKDGIFSVKSCFNSLDHSSAVPFPWRIIWSTFVPTKVGFFAWEASWGKVLTQDQLKRRGWNLANRCPLCCDEEETINHILIHCSKAKALWDLLFSLFGVNWVLPFSVRDTLLGDACILPVYSGSPFMPPF</sequence>
<dbReference type="Proteomes" id="UP000288805">
    <property type="component" value="Unassembled WGS sequence"/>
</dbReference>
<dbReference type="InterPro" id="IPR026960">
    <property type="entry name" value="RVT-Znf"/>
</dbReference>
<dbReference type="Pfam" id="PF13966">
    <property type="entry name" value="zf-RVT"/>
    <property type="match status" value="1"/>
</dbReference>
<evidence type="ECO:0000313" key="2">
    <source>
        <dbReference type="EMBL" id="RVW98908.1"/>
    </source>
</evidence>
<name>A0A438IQB0_VITVI</name>
<dbReference type="EMBL" id="QGNW01000090">
    <property type="protein sequence ID" value="RVW98908.1"/>
    <property type="molecule type" value="Genomic_DNA"/>
</dbReference>
<feature type="domain" description="Reverse transcriptase zinc-binding" evidence="1">
    <location>
        <begin position="96"/>
        <end position="180"/>
    </location>
</feature>
<comment type="caution">
    <text evidence="2">The sequence shown here is derived from an EMBL/GenBank/DDBJ whole genome shotgun (WGS) entry which is preliminary data.</text>
</comment>
<dbReference type="AlphaFoldDB" id="A0A438IQB0"/>
<evidence type="ECO:0000313" key="3">
    <source>
        <dbReference type="Proteomes" id="UP000288805"/>
    </source>
</evidence>
<dbReference type="PANTHER" id="PTHR36617">
    <property type="entry name" value="PROTEIN, PUTATIVE-RELATED"/>
    <property type="match status" value="1"/>
</dbReference>
<accession>A0A438IQB0</accession>